<feature type="domain" description="HTH gntR-type" evidence="4">
    <location>
        <begin position="14"/>
        <end position="82"/>
    </location>
</feature>
<dbReference type="SUPFAM" id="SSF46785">
    <property type="entry name" value="Winged helix' DNA-binding domain"/>
    <property type="match status" value="1"/>
</dbReference>
<dbReference type="EMBL" id="WLZY01000001">
    <property type="protein sequence ID" value="NDL56638.1"/>
    <property type="molecule type" value="Genomic_DNA"/>
</dbReference>
<sequence length="97" mass="10717">MVIPKFDPHADEPGYLYMKLADHVASYIETGDLVPGSRLPGEEEFAAQHDVSVGTVRRATDELRERGLVVTLPAKGTYIVNPDRKPSATREPTSREP</sequence>
<dbReference type="InterPro" id="IPR036388">
    <property type="entry name" value="WH-like_DNA-bd_sf"/>
</dbReference>
<dbReference type="InterPro" id="IPR000524">
    <property type="entry name" value="Tscrpt_reg_HTH_GntR"/>
</dbReference>
<dbReference type="AlphaFoldDB" id="A0A7K3M2H8"/>
<keyword evidence="6" id="KW-1185">Reference proteome</keyword>
<comment type="caution">
    <text evidence="5">The sequence shown here is derived from an EMBL/GenBank/DDBJ whole genome shotgun (WGS) entry which is preliminary data.</text>
</comment>
<dbReference type="GO" id="GO:0045892">
    <property type="term" value="P:negative regulation of DNA-templated transcription"/>
    <property type="evidence" value="ECO:0007669"/>
    <property type="project" value="TreeGrafter"/>
</dbReference>
<dbReference type="InterPro" id="IPR050679">
    <property type="entry name" value="Bact_HTH_transcr_reg"/>
</dbReference>
<dbReference type="SMART" id="SM00345">
    <property type="entry name" value="HTH_GNTR"/>
    <property type="match status" value="1"/>
</dbReference>
<reference evidence="5 6" key="1">
    <citation type="submission" date="2019-11" db="EMBL/GenBank/DDBJ databases">
        <authorList>
            <person name="Li X.-J."/>
            <person name="Feng X.-M."/>
        </authorList>
    </citation>
    <scope>NUCLEOTIDE SEQUENCE [LARGE SCALE GENOMIC DNA]</scope>
    <source>
        <strain evidence="5 6">XMNu-373</strain>
    </source>
</reference>
<accession>A0A7K3M2H8</accession>
<gene>
    <name evidence="5" type="ORF">F7O44_06090</name>
</gene>
<dbReference type="PANTHER" id="PTHR44846">
    <property type="entry name" value="MANNOSYL-D-GLYCERATE TRANSPORT/METABOLISM SYSTEM REPRESSOR MNGR-RELATED"/>
    <property type="match status" value="1"/>
</dbReference>
<dbReference type="PANTHER" id="PTHR44846:SF1">
    <property type="entry name" value="MANNOSYL-D-GLYCERATE TRANSPORT_METABOLISM SYSTEM REPRESSOR MNGR-RELATED"/>
    <property type="match status" value="1"/>
</dbReference>
<organism evidence="5 6">
    <name type="scientific">Phytoactinopolyspora mesophila</name>
    <dbReference type="NCBI Taxonomy" id="2650750"/>
    <lineage>
        <taxon>Bacteria</taxon>
        <taxon>Bacillati</taxon>
        <taxon>Actinomycetota</taxon>
        <taxon>Actinomycetes</taxon>
        <taxon>Jiangellales</taxon>
        <taxon>Jiangellaceae</taxon>
        <taxon>Phytoactinopolyspora</taxon>
    </lineage>
</organism>
<dbReference type="Gene3D" id="1.10.10.10">
    <property type="entry name" value="Winged helix-like DNA-binding domain superfamily/Winged helix DNA-binding domain"/>
    <property type="match status" value="1"/>
</dbReference>
<dbReference type="InterPro" id="IPR036390">
    <property type="entry name" value="WH_DNA-bd_sf"/>
</dbReference>
<evidence type="ECO:0000313" key="5">
    <source>
        <dbReference type="EMBL" id="NDL56638.1"/>
    </source>
</evidence>
<proteinExistence type="predicted"/>
<name>A0A7K3M2H8_9ACTN</name>
<dbReference type="GO" id="GO:0003700">
    <property type="term" value="F:DNA-binding transcription factor activity"/>
    <property type="evidence" value="ECO:0007669"/>
    <property type="project" value="InterPro"/>
</dbReference>
<protein>
    <submittedName>
        <fullName evidence="5">GntR family transcriptional regulator</fullName>
    </submittedName>
</protein>
<evidence type="ECO:0000313" key="6">
    <source>
        <dbReference type="Proteomes" id="UP000460435"/>
    </source>
</evidence>
<evidence type="ECO:0000259" key="4">
    <source>
        <dbReference type="PROSITE" id="PS50949"/>
    </source>
</evidence>
<keyword evidence="3" id="KW-0804">Transcription</keyword>
<dbReference type="RefSeq" id="WP_162449191.1">
    <property type="nucleotide sequence ID" value="NZ_WLZY01000001.1"/>
</dbReference>
<keyword evidence="2" id="KW-0238">DNA-binding</keyword>
<evidence type="ECO:0000256" key="2">
    <source>
        <dbReference type="ARBA" id="ARBA00023125"/>
    </source>
</evidence>
<dbReference type="CDD" id="cd07377">
    <property type="entry name" value="WHTH_GntR"/>
    <property type="match status" value="1"/>
</dbReference>
<dbReference type="GO" id="GO:0003677">
    <property type="term" value="F:DNA binding"/>
    <property type="evidence" value="ECO:0007669"/>
    <property type="project" value="UniProtKB-KW"/>
</dbReference>
<dbReference type="Pfam" id="PF00392">
    <property type="entry name" value="GntR"/>
    <property type="match status" value="1"/>
</dbReference>
<dbReference type="PROSITE" id="PS50949">
    <property type="entry name" value="HTH_GNTR"/>
    <property type="match status" value="1"/>
</dbReference>
<keyword evidence="1" id="KW-0805">Transcription regulation</keyword>
<evidence type="ECO:0000256" key="3">
    <source>
        <dbReference type="ARBA" id="ARBA00023163"/>
    </source>
</evidence>
<evidence type="ECO:0000256" key="1">
    <source>
        <dbReference type="ARBA" id="ARBA00023015"/>
    </source>
</evidence>
<dbReference type="Proteomes" id="UP000460435">
    <property type="component" value="Unassembled WGS sequence"/>
</dbReference>